<keyword evidence="3" id="KW-1185">Reference proteome</keyword>
<dbReference type="EMBL" id="KZ559148">
    <property type="protein sequence ID" value="PLB36718.1"/>
    <property type="molecule type" value="Genomic_DNA"/>
</dbReference>
<proteinExistence type="predicted"/>
<dbReference type="RefSeq" id="XP_024670730.1">
    <property type="nucleotide sequence ID" value="XM_024815210.1"/>
</dbReference>
<dbReference type="GeneID" id="36522370"/>
<feature type="region of interest" description="Disordered" evidence="1">
    <location>
        <begin position="434"/>
        <end position="457"/>
    </location>
</feature>
<sequence length="586" mass="64464">MPDATDTIISRNSSKIIPELLEISSCGSVDTRLKPNAPGIETCPNNDRNPFLSNGQDTVYSTLDSKTLVQHAGENPAADKHDQQRDPVPNEDQPQIGSRARTLHSMIINEPMELRTSDCAPQLVESAKLSPRKEQSNASHIEYSLNTQTAGRHYDRKQSFCVSGLPETSSSCITDSGDSEILVPTPPHSLVHPAHDRTSDGCRQINAGQFSGCSISLAASSADSHINGQTLAAFPHEQVYQTVDDFAIGKEGGLPDSDPNCRLVKPAWSSESRHASSADLQWELDDLRPHEEDAQTREHVMTGTKGSCLVPATVESTEADRASTPNIDQRSCETTQVKHIITPPMLGDDLVFPRSVSPESTLYESNRPPKGGHLSQVKSSNDCGLWCMDDCPTDNSADKGLWMGTCKAEQQKHDLHDSFLPGCLSHPHVAKGSWSLSDETSSTRDESRLPASGSGEAQVVDDVERRLNWHEGPNYECNDEFVTQIYNYLSLGYPCVARYYDHELGEVSGICLAELRQDDLNTDANGYVGVAQSTPDDTEPGTRACIRWIALRLYINEWARQQTRMANNSNNHGPWGVQERRESLML</sequence>
<protein>
    <submittedName>
        <fullName evidence="2">Uncharacterized protein</fullName>
    </submittedName>
</protein>
<organism evidence="2 3">
    <name type="scientific">Aspergillus candidus</name>
    <dbReference type="NCBI Taxonomy" id="41067"/>
    <lineage>
        <taxon>Eukaryota</taxon>
        <taxon>Fungi</taxon>
        <taxon>Dikarya</taxon>
        <taxon>Ascomycota</taxon>
        <taxon>Pezizomycotina</taxon>
        <taxon>Eurotiomycetes</taxon>
        <taxon>Eurotiomycetidae</taxon>
        <taxon>Eurotiales</taxon>
        <taxon>Aspergillaceae</taxon>
        <taxon>Aspergillus</taxon>
        <taxon>Aspergillus subgen. Circumdati</taxon>
    </lineage>
</organism>
<reference evidence="2 3" key="1">
    <citation type="submission" date="2017-12" db="EMBL/GenBank/DDBJ databases">
        <authorList>
            <consortium name="DOE Joint Genome Institute"/>
            <person name="Haridas S."/>
            <person name="Kjaerbolling I."/>
            <person name="Vesth T.C."/>
            <person name="Frisvad J.C."/>
            <person name="Nybo J.L."/>
            <person name="Theobald S."/>
            <person name="Kuo A."/>
            <person name="Bowyer P."/>
            <person name="Matsuda Y."/>
            <person name="Mondo S."/>
            <person name="Lyhne E.K."/>
            <person name="Kogle M.E."/>
            <person name="Clum A."/>
            <person name="Lipzen A."/>
            <person name="Salamov A."/>
            <person name="Ngan C.Y."/>
            <person name="Daum C."/>
            <person name="Chiniquy J."/>
            <person name="Barry K."/>
            <person name="LaButti K."/>
            <person name="Simmons B.A."/>
            <person name="Magnuson J.K."/>
            <person name="Mortensen U.H."/>
            <person name="Larsen T.O."/>
            <person name="Grigoriev I.V."/>
            <person name="Baker S.E."/>
            <person name="Andersen M.R."/>
            <person name="Nordberg H.P."/>
            <person name="Cantor M.N."/>
            <person name="Hua S.X."/>
        </authorList>
    </citation>
    <scope>NUCLEOTIDE SEQUENCE [LARGE SCALE GENOMIC DNA]</scope>
    <source>
        <strain evidence="2 3">CBS 102.13</strain>
    </source>
</reference>
<evidence type="ECO:0000313" key="2">
    <source>
        <dbReference type="EMBL" id="PLB36718.1"/>
    </source>
</evidence>
<evidence type="ECO:0000313" key="3">
    <source>
        <dbReference type="Proteomes" id="UP000234585"/>
    </source>
</evidence>
<gene>
    <name evidence="2" type="ORF">BDW47DRAFT_118438</name>
</gene>
<dbReference type="OrthoDB" id="4716584at2759"/>
<dbReference type="Proteomes" id="UP000234585">
    <property type="component" value="Unassembled WGS sequence"/>
</dbReference>
<evidence type="ECO:0000256" key="1">
    <source>
        <dbReference type="SAM" id="MobiDB-lite"/>
    </source>
</evidence>
<feature type="region of interest" description="Disordered" evidence="1">
    <location>
        <begin position="74"/>
        <end position="98"/>
    </location>
</feature>
<accession>A0A2I2F7X6</accession>
<name>A0A2I2F7X6_ASPCN</name>
<dbReference type="AlphaFoldDB" id="A0A2I2F7X6"/>